<dbReference type="OrthoDB" id="9802649at2"/>
<reference evidence="3" key="1">
    <citation type="submission" date="2016-10" db="EMBL/GenBank/DDBJ databases">
        <authorList>
            <person name="Varghese N."/>
        </authorList>
    </citation>
    <scope>NUCLEOTIDE SEQUENCE [LARGE SCALE GENOMIC DNA]</scope>
    <source>
        <strain evidence="3">DSM 20406</strain>
    </source>
</reference>
<gene>
    <name evidence="2" type="ORF">SAMN04487834_10738</name>
</gene>
<dbReference type="InterPro" id="IPR001173">
    <property type="entry name" value="Glyco_trans_2-like"/>
</dbReference>
<dbReference type="PANTHER" id="PTHR22916">
    <property type="entry name" value="GLYCOSYLTRANSFERASE"/>
    <property type="match status" value="1"/>
</dbReference>
<evidence type="ECO:0000313" key="3">
    <source>
        <dbReference type="Proteomes" id="UP000183028"/>
    </source>
</evidence>
<dbReference type="eggNOG" id="COG0463">
    <property type="taxonomic scope" value="Bacteria"/>
</dbReference>
<dbReference type="SUPFAM" id="SSF53448">
    <property type="entry name" value="Nucleotide-diphospho-sugar transferases"/>
    <property type="match status" value="1"/>
</dbReference>
<keyword evidence="2" id="KW-0808">Transferase</keyword>
<dbReference type="AlphaFoldDB" id="A0A1H6WTK6"/>
<dbReference type="Pfam" id="PF00535">
    <property type="entry name" value="Glycos_transf_2"/>
    <property type="match status" value="1"/>
</dbReference>
<protein>
    <submittedName>
        <fullName evidence="2">Rhamnosyltransferase</fullName>
    </submittedName>
</protein>
<dbReference type="CDD" id="cd04196">
    <property type="entry name" value="GT_2_like_d"/>
    <property type="match status" value="1"/>
</dbReference>
<dbReference type="Gene3D" id="3.90.550.10">
    <property type="entry name" value="Spore Coat Polysaccharide Biosynthesis Protein SpsA, Chain A"/>
    <property type="match status" value="1"/>
</dbReference>
<evidence type="ECO:0000313" key="2">
    <source>
        <dbReference type="EMBL" id="SEJ20251.1"/>
    </source>
</evidence>
<dbReference type="GeneID" id="54119849"/>
<sequence>MLNRNQVAVVMSTYNGEKYIREQINSILTQEDVDIHLFIRDDGSKDSTLSIIKEFDMKYANIHLMLDGQNLGPAVSFMHLLYQINGYDYYAFADQDDIWKKRKMITGIQRIQSKDEPALYCSNQILYIDGKETGYRFESAPPTDYLSTLFANKISGCTMLFNDKLFRILVNEQKRVSDEILRLRMHDTWVMLVADLMGTIVYDNESYIDYRIHSNNTVGVKTKSTFEIIKTTLKHLNNKKALAWRRCTANEIINKLSIKDERKRKTIEKLSNVYTLHNKIELFKDKGILEKSGLSKYVYFTYILLGWL</sequence>
<dbReference type="RefSeq" id="WP_051646852.1">
    <property type="nucleotide sequence ID" value="NZ_FNYK01000073.1"/>
</dbReference>
<dbReference type="InterPro" id="IPR029044">
    <property type="entry name" value="Nucleotide-diphossugar_trans"/>
</dbReference>
<dbReference type="GO" id="GO:0016758">
    <property type="term" value="F:hexosyltransferase activity"/>
    <property type="evidence" value="ECO:0007669"/>
    <property type="project" value="UniProtKB-ARBA"/>
</dbReference>
<keyword evidence="3" id="KW-1185">Reference proteome</keyword>
<dbReference type="PANTHER" id="PTHR22916:SF3">
    <property type="entry name" value="UDP-GLCNAC:BETAGAL BETA-1,3-N-ACETYLGLUCOSAMINYLTRANSFERASE-LIKE PROTEIN 1"/>
    <property type="match status" value="1"/>
</dbReference>
<dbReference type="EMBL" id="FNYK01000073">
    <property type="protein sequence ID" value="SEJ20251.1"/>
    <property type="molecule type" value="Genomic_DNA"/>
</dbReference>
<accession>A0A1H6WTK6</accession>
<feature type="domain" description="Glycosyltransferase 2-like" evidence="1">
    <location>
        <begin position="9"/>
        <end position="137"/>
    </location>
</feature>
<name>A0A1H6WTK6_9FIRM</name>
<dbReference type="Proteomes" id="UP000183028">
    <property type="component" value="Unassembled WGS sequence"/>
</dbReference>
<proteinExistence type="predicted"/>
<evidence type="ECO:0000259" key="1">
    <source>
        <dbReference type="Pfam" id="PF00535"/>
    </source>
</evidence>
<organism evidence="2 3">
    <name type="scientific">Sharpea azabuensis</name>
    <dbReference type="NCBI Taxonomy" id="322505"/>
    <lineage>
        <taxon>Bacteria</taxon>
        <taxon>Bacillati</taxon>
        <taxon>Bacillota</taxon>
        <taxon>Erysipelotrichia</taxon>
        <taxon>Erysipelotrichales</taxon>
        <taxon>Coprobacillaceae</taxon>
        <taxon>Sharpea</taxon>
    </lineage>
</organism>